<evidence type="ECO:0000313" key="3">
    <source>
        <dbReference type="Proteomes" id="UP000265520"/>
    </source>
</evidence>
<dbReference type="EMBL" id="LXQA010012973">
    <property type="protein sequence ID" value="MCH87822.1"/>
    <property type="molecule type" value="Genomic_DNA"/>
</dbReference>
<feature type="region of interest" description="Disordered" evidence="1">
    <location>
        <begin position="1"/>
        <end position="21"/>
    </location>
</feature>
<gene>
    <name evidence="2" type="ORF">A2U01_0008703</name>
</gene>
<comment type="caution">
    <text evidence="2">The sequence shown here is derived from an EMBL/GenBank/DDBJ whole genome shotgun (WGS) entry which is preliminary data.</text>
</comment>
<evidence type="ECO:0000313" key="2">
    <source>
        <dbReference type="EMBL" id="MCH87822.1"/>
    </source>
</evidence>
<name>A0A392MJZ6_9FABA</name>
<accession>A0A392MJZ6</accession>
<dbReference type="AlphaFoldDB" id="A0A392MJZ6"/>
<sequence>MNTDASNFAQPETTPKNPQQTQHLSFENLVISSEILKQVLDQQEMDSIKIDSPKLVPCYKVNHISIDDPFAEPSNPLFNKPYPFIQASEPNLELLKNLIYNDFRSLSDMKNEFMVLPTNISAEVAALKAKIGDALDKLERL</sequence>
<evidence type="ECO:0000256" key="1">
    <source>
        <dbReference type="SAM" id="MobiDB-lite"/>
    </source>
</evidence>
<proteinExistence type="predicted"/>
<dbReference type="Proteomes" id="UP000265520">
    <property type="component" value="Unassembled WGS sequence"/>
</dbReference>
<keyword evidence="3" id="KW-1185">Reference proteome</keyword>
<organism evidence="2 3">
    <name type="scientific">Trifolium medium</name>
    <dbReference type="NCBI Taxonomy" id="97028"/>
    <lineage>
        <taxon>Eukaryota</taxon>
        <taxon>Viridiplantae</taxon>
        <taxon>Streptophyta</taxon>
        <taxon>Embryophyta</taxon>
        <taxon>Tracheophyta</taxon>
        <taxon>Spermatophyta</taxon>
        <taxon>Magnoliopsida</taxon>
        <taxon>eudicotyledons</taxon>
        <taxon>Gunneridae</taxon>
        <taxon>Pentapetalae</taxon>
        <taxon>rosids</taxon>
        <taxon>fabids</taxon>
        <taxon>Fabales</taxon>
        <taxon>Fabaceae</taxon>
        <taxon>Papilionoideae</taxon>
        <taxon>50 kb inversion clade</taxon>
        <taxon>NPAAA clade</taxon>
        <taxon>Hologalegina</taxon>
        <taxon>IRL clade</taxon>
        <taxon>Trifolieae</taxon>
        <taxon>Trifolium</taxon>
    </lineage>
</organism>
<protein>
    <submittedName>
        <fullName evidence="2">Uncharacterized protein</fullName>
    </submittedName>
</protein>
<reference evidence="2 3" key="1">
    <citation type="journal article" date="2018" name="Front. Plant Sci.">
        <title>Red Clover (Trifolium pratense) and Zigzag Clover (T. medium) - A Picture of Genomic Similarities and Differences.</title>
        <authorList>
            <person name="Dluhosova J."/>
            <person name="Istvanek J."/>
            <person name="Nedelnik J."/>
            <person name="Repkova J."/>
        </authorList>
    </citation>
    <scope>NUCLEOTIDE SEQUENCE [LARGE SCALE GENOMIC DNA]</scope>
    <source>
        <strain evidence="3">cv. 10/8</strain>
        <tissue evidence="2">Leaf</tissue>
    </source>
</reference>